<dbReference type="GO" id="GO:0005777">
    <property type="term" value="C:peroxisome"/>
    <property type="evidence" value="ECO:0007669"/>
    <property type="project" value="TreeGrafter"/>
</dbReference>
<evidence type="ECO:0000256" key="5">
    <source>
        <dbReference type="PIRSR" id="PIRSR006386-1"/>
    </source>
</evidence>
<accession>A0A4S2MT28</accession>
<comment type="catalytic activity">
    <reaction evidence="3 4">
        <text>RX + glutathione = an S-substituted glutathione + a halide anion + H(+)</text>
        <dbReference type="Rhea" id="RHEA:16437"/>
        <dbReference type="ChEBI" id="CHEBI:15378"/>
        <dbReference type="ChEBI" id="CHEBI:16042"/>
        <dbReference type="ChEBI" id="CHEBI:17792"/>
        <dbReference type="ChEBI" id="CHEBI:57925"/>
        <dbReference type="ChEBI" id="CHEBI:90779"/>
        <dbReference type="EC" id="2.5.1.18"/>
    </reaction>
</comment>
<dbReference type="SUPFAM" id="SSF52833">
    <property type="entry name" value="Thioredoxin-like"/>
    <property type="match status" value="1"/>
</dbReference>
<keyword evidence="2 4" id="KW-0808">Transferase</keyword>
<dbReference type="InterPro" id="IPR001853">
    <property type="entry name" value="DSBA-like_thioredoxin_dom"/>
</dbReference>
<feature type="domain" description="DSBA-like thioredoxin" evidence="6">
    <location>
        <begin position="4"/>
        <end position="206"/>
    </location>
</feature>
<reference evidence="7 8" key="1">
    <citation type="submission" date="2019-04" db="EMBL/GenBank/DDBJ databases">
        <title>Comparative genomics and transcriptomics to analyze fruiting body development in filamentous ascomycetes.</title>
        <authorList>
            <consortium name="DOE Joint Genome Institute"/>
            <person name="Lutkenhaus R."/>
            <person name="Traeger S."/>
            <person name="Breuer J."/>
            <person name="Kuo A."/>
            <person name="Lipzen A."/>
            <person name="Pangilinan J."/>
            <person name="Dilworth D."/>
            <person name="Sandor L."/>
            <person name="Poggeler S."/>
            <person name="Barry K."/>
            <person name="Grigoriev I.V."/>
            <person name="Nowrousian M."/>
        </authorList>
    </citation>
    <scope>NUCLEOTIDE SEQUENCE [LARGE SCALE GENOMIC DNA]</scope>
    <source>
        <strain evidence="7 8">CBS 389.68</strain>
    </source>
</reference>
<dbReference type="InParanoid" id="A0A4S2MT28"/>
<evidence type="ECO:0000313" key="7">
    <source>
        <dbReference type="EMBL" id="TGZ79631.1"/>
    </source>
</evidence>
<dbReference type="InterPro" id="IPR036249">
    <property type="entry name" value="Thioredoxin-like_sf"/>
</dbReference>
<dbReference type="InterPro" id="IPR014440">
    <property type="entry name" value="HCCAis_GSTk"/>
</dbReference>
<evidence type="ECO:0000256" key="4">
    <source>
        <dbReference type="PIRNR" id="PIRNR006386"/>
    </source>
</evidence>
<evidence type="ECO:0000313" key="8">
    <source>
        <dbReference type="Proteomes" id="UP000298138"/>
    </source>
</evidence>
<dbReference type="EMBL" id="ML220130">
    <property type="protein sequence ID" value="TGZ79631.1"/>
    <property type="molecule type" value="Genomic_DNA"/>
</dbReference>
<sequence>MASVTIYHDLASTFSYPALELLYNHPTFTSTPLHVVPIFLGGVFQTTGNKPPPMIPAKREYLLLEFYRKCRKFSIPVRPEFPKKFPINSMNSQRAAVAVGLLYGEQEMSKVVREMGVAFWGKGEWNPEDKGDLEKVVAKILGSAEKAKKVMEIIGGQEVKAKLTENTQDSVKKGAFGGPWMVVKTADGKEVVAWGVDALDVVAEAIGKEWPPRDVKASL</sequence>
<dbReference type="PANTHER" id="PTHR42943:SF2">
    <property type="entry name" value="GLUTATHIONE S-TRANSFERASE KAPPA 1"/>
    <property type="match status" value="1"/>
</dbReference>
<dbReference type="Proteomes" id="UP000298138">
    <property type="component" value="Unassembled WGS sequence"/>
</dbReference>
<dbReference type="Pfam" id="PF01323">
    <property type="entry name" value="DSBA"/>
    <property type="match status" value="1"/>
</dbReference>
<dbReference type="PANTHER" id="PTHR42943">
    <property type="entry name" value="GLUTATHIONE S-TRANSFERASE KAPPA"/>
    <property type="match status" value="1"/>
</dbReference>
<dbReference type="OrthoDB" id="4664297at2759"/>
<organism evidence="7 8">
    <name type="scientific">Ascodesmis nigricans</name>
    <dbReference type="NCBI Taxonomy" id="341454"/>
    <lineage>
        <taxon>Eukaryota</taxon>
        <taxon>Fungi</taxon>
        <taxon>Dikarya</taxon>
        <taxon>Ascomycota</taxon>
        <taxon>Pezizomycotina</taxon>
        <taxon>Pezizomycetes</taxon>
        <taxon>Pezizales</taxon>
        <taxon>Ascodesmidaceae</taxon>
        <taxon>Ascodesmis</taxon>
    </lineage>
</organism>
<feature type="active site" description="Nucleophile" evidence="5">
    <location>
        <position position="12"/>
    </location>
</feature>
<dbReference type="Gene3D" id="3.40.30.10">
    <property type="entry name" value="Glutaredoxin"/>
    <property type="match status" value="1"/>
</dbReference>
<evidence type="ECO:0000259" key="6">
    <source>
        <dbReference type="Pfam" id="PF01323"/>
    </source>
</evidence>
<protein>
    <recommendedName>
        <fullName evidence="4">Glutathione S-transferase kappa</fullName>
        <ecNumber evidence="4">2.5.1.18</ecNumber>
    </recommendedName>
</protein>
<dbReference type="GO" id="GO:0005739">
    <property type="term" value="C:mitochondrion"/>
    <property type="evidence" value="ECO:0007669"/>
    <property type="project" value="TreeGrafter"/>
</dbReference>
<comment type="similarity">
    <text evidence="1 4">Belongs to the GST superfamily. Kappa family.</text>
</comment>
<dbReference type="AlphaFoldDB" id="A0A4S2MT28"/>
<evidence type="ECO:0000256" key="3">
    <source>
        <dbReference type="ARBA" id="ARBA00047960"/>
    </source>
</evidence>
<dbReference type="InterPro" id="IPR051924">
    <property type="entry name" value="GST_Kappa/NadH"/>
</dbReference>
<dbReference type="GO" id="GO:0006749">
    <property type="term" value="P:glutathione metabolic process"/>
    <property type="evidence" value="ECO:0007669"/>
    <property type="project" value="TreeGrafter"/>
</dbReference>
<dbReference type="GO" id="GO:0004602">
    <property type="term" value="F:glutathione peroxidase activity"/>
    <property type="evidence" value="ECO:0007669"/>
    <property type="project" value="TreeGrafter"/>
</dbReference>
<dbReference type="GO" id="GO:0004364">
    <property type="term" value="F:glutathione transferase activity"/>
    <property type="evidence" value="ECO:0007669"/>
    <property type="project" value="UniProtKB-UniRule"/>
</dbReference>
<evidence type="ECO:0000256" key="2">
    <source>
        <dbReference type="ARBA" id="ARBA00022679"/>
    </source>
</evidence>
<proteinExistence type="inferred from homology"/>
<dbReference type="PIRSF" id="PIRSF006386">
    <property type="entry name" value="HCCAis_GSTk"/>
    <property type="match status" value="1"/>
</dbReference>
<dbReference type="STRING" id="341454.A0A4S2MT28"/>
<gene>
    <name evidence="7" type="ORF">EX30DRAFT_342261</name>
</gene>
<evidence type="ECO:0000256" key="1">
    <source>
        <dbReference type="ARBA" id="ARBA00006494"/>
    </source>
</evidence>
<keyword evidence="8" id="KW-1185">Reference proteome</keyword>
<name>A0A4S2MT28_9PEZI</name>
<dbReference type="FunFam" id="3.40.30.10:FF:000096">
    <property type="entry name" value="Glutathione S-transferase kappa"/>
    <property type="match status" value="1"/>
</dbReference>
<dbReference type="EC" id="2.5.1.18" evidence="4"/>